<sequence length="727" mass="80902">MTSTSNEQSDTYAVKKWSLSLVVSDFHTSPFMSRVSLLLFYRSELSNSFAHQLLGSEPYHTYIAFALTIWKDRRTPNHAERTSFLSQIRGHQLISRLSFDLLPPLSYHCCPYFHLLMRDAQQPARRGTGPPRPIHLSGKQWRVVEMLQVSWCWLSAVHTRHTQQELETTVESGEATLTRELRSTHYTRAVTSTALLLQTVAGKCWIGHRCVRSEQRSLDGTEWRVLRKRLLVGRASRRHACVKRREREFEKRGLGGDSVTPCVAAGATCAPITDKELSAISPVLQSKRETDEGRVSAGGGGEGLLVTTISLFHPGAPGSIPGGIAPESCRTMPLVGGFSQGFPIYPALAFRYCSIRPFLHPHLLSRPRYLKPAKITNLNPPPRKISTINDNLVPVARALSSSVGTRCGDRVADDSRTLSSSDSRSAKQARPRSAAPVASTAVVQATLACSRVVTSCTHAPWRLPRNITQPAGTLSGILPRQTDLARCAQLVSWSYYWLLTKANQARLPGESYRTMPLVGEFARGSHVLATQPFRRCSILPRFASLILKTSMLRAAQIFSLHTPHSTLEYLFDMMHHLMHILPYNQSVYIEGAASRFPCEFCAPKRCELMTRHLVAVIRRACGRHDAGLYVSPFAEGGWGCVGRRTWYPGASHSATPHYTSSACGLLYPPSSTLFSFDCTKRLTALRDCYRQTARGRRAPSLYCTSARHVDLQHTSRGAAYYTLPTVK</sequence>
<keyword evidence="3" id="KW-1185">Reference proteome</keyword>
<dbReference type="EMBL" id="JARBHB010000005">
    <property type="protein sequence ID" value="KAJ8883457.1"/>
    <property type="molecule type" value="Genomic_DNA"/>
</dbReference>
<feature type="region of interest" description="Disordered" evidence="1">
    <location>
        <begin position="405"/>
        <end position="435"/>
    </location>
</feature>
<name>A0ABQ9HGK5_9NEOP</name>
<gene>
    <name evidence="2" type="ORF">PR048_015301</name>
</gene>
<evidence type="ECO:0000313" key="2">
    <source>
        <dbReference type="EMBL" id="KAJ8883457.1"/>
    </source>
</evidence>
<reference evidence="2 3" key="1">
    <citation type="submission" date="2023-02" db="EMBL/GenBank/DDBJ databases">
        <title>LHISI_Scaffold_Assembly.</title>
        <authorList>
            <person name="Stuart O.P."/>
            <person name="Cleave R."/>
            <person name="Magrath M.J.L."/>
            <person name="Mikheyev A.S."/>
        </authorList>
    </citation>
    <scope>NUCLEOTIDE SEQUENCE [LARGE SCALE GENOMIC DNA]</scope>
    <source>
        <strain evidence="2">Daus_M_001</strain>
        <tissue evidence="2">Leg muscle</tissue>
    </source>
</reference>
<evidence type="ECO:0000256" key="1">
    <source>
        <dbReference type="SAM" id="MobiDB-lite"/>
    </source>
</evidence>
<organism evidence="2 3">
    <name type="scientific">Dryococelus australis</name>
    <dbReference type="NCBI Taxonomy" id="614101"/>
    <lineage>
        <taxon>Eukaryota</taxon>
        <taxon>Metazoa</taxon>
        <taxon>Ecdysozoa</taxon>
        <taxon>Arthropoda</taxon>
        <taxon>Hexapoda</taxon>
        <taxon>Insecta</taxon>
        <taxon>Pterygota</taxon>
        <taxon>Neoptera</taxon>
        <taxon>Polyneoptera</taxon>
        <taxon>Phasmatodea</taxon>
        <taxon>Verophasmatodea</taxon>
        <taxon>Anareolatae</taxon>
        <taxon>Phasmatidae</taxon>
        <taxon>Eurycanthinae</taxon>
        <taxon>Dryococelus</taxon>
    </lineage>
</organism>
<feature type="compositionally biased region" description="Basic and acidic residues" evidence="1">
    <location>
        <begin position="407"/>
        <end position="416"/>
    </location>
</feature>
<evidence type="ECO:0000313" key="3">
    <source>
        <dbReference type="Proteomes" id="UP001159363"/>
    </source>
</evidence>
<proteinExistence type="predicted"/>
<accession>A0ABQ9HGK5</accession>
<dbReference type="Proteomes" id="UP001159363">
    <property type="component" value="Chromosome 4"/>
</dbReference>
<protein>
    <submittedName>
        <fullName evidence="2">Uncharacterized protein</fullName>
    </submittedName>
</protein>
<comment type="caution">
    <text evidence="2">The sequence shown here is derived from an EMBL/GenBank/DDBJ whole genome shotgun (WGS) entry which is preliminary data.</text>
</comment>